<protein>
    <submittedName>
        <fullName evidence="2">Uncharacterized protein</fullName>
    </submittedName>
</protein>
<dbReference type="EMBL" id="JAZGQO010000010">
    <property type="protein sequence ID" value="KAK6175909.1"/>
    <property type="molecule type" value="Genomic_DNA"/>
</dbReference>
<evidence type="ECO:0000313" key="3">
    <source>
        <dbReference type="Proteomes" id="UP001347796"/>
    </source>
</evidence>
<name>A0AAN8JJU2_PATCE</name>
<accession>A0AAN8JJU2</accession>
<reference evidence="2 3" key="1">
    <citation type="submission" date="2024-01" db="EMBL/GenBank/DDBJ databases">
        <title>The genome of the rayed Mediterranean limpet Patella caerulea (Linnaeus, 1758).</title>
        <authorList>
            <person name="Anh-Thu Weber A."/>
            <person name="Halstead-Nussloch G."/>
        </authorList>
    </citation>
    <scope>NUCLEOTIDE SEQUENCE [LARGE SCALE GENOMIC DNA]</scope>
    <source>
        <strain evidence="2">AATW-2023a</strain>
        <tissue evidence="2">Whole specimen</tissue>
    </source>
</reference>
<keyword evidence="1" id="KW-0175">Coiled coil</keyword>
<sequence>MSNKQPPKRVHVSSSSGDEIFDADLAQINSSLILIQEQLKCMVTIDSLDETLESFFKKVRTEIRNDIKAEMSQELDQIKTSLAEEKAKVQTLIVERDNLKSEMLQVVSNQEQLELDVKESIKLGNRNEQYSRNKNIKILGLKENEGEDLKQEIKRLAHDLADIQLGDTQIVAIHRLPSKYRDRPRPIILKLLQSDAKIGLMRKRQVFKEKGVLLFEDVTLRNVQLINRLKDHRDIDSAWLYNGFVHAKTKCDKLLRLDLFDNINEKIRDKRQ</sequence>
<evidence type="ECO:0000313" key="2">
    <source>
        <dbReference type="EMBL" id="KAK6175909.1"/>
    </source>
</evidence>
<dbReference type="Gene3D" id="3.30.70.1820">
    <property type="entry name" value="L1 transposable element, RRM domain"/>
    <property type="match status" value="1"/>
</dbReference>
<dbReference type="Proteomes" id="UP001347796">
    <property type="component" value="Unassembled WGS sequence"/>
</dbReference>
<gene>
    <name evidence="2" type="ORF">SNE40_014285</name>
</gene>
<evidence type="ECO:0000256" key="1">
    <source>
        <dbReference type="SAM" id="Coils"/>
    </source>
</evidence>
<dbReference type="AlphaFoldDB" id="A0AAN8JJU2"/>
<comment type="caution">
    <text evidence="2">The sequence shown here is derived from an EMBL/GenBank/DDBJ whole genome shotgun (WGS) entry which is preliminary data.</text>
</comment>
<feature type="coiled-coil region" evidence="1">
    <location>
        <begin position="68"/>
        <end position="102"/>
    </location>
</feature>
<keyword evidence="3" id="KW-1185">Reference proteome</keyword>
<organism evidence="2 3">
    <name type="scientific">Patella caerulea</name>
    <name type="common">Rayed Mediterranean limpet</name>
    <dbReference type="NCBI Taxonomy" id="87958"/>
    <lineage>
        <taxon>Eukaryota</taxon>
        <taxon>Metazoa</taxon>
        <taxon>Spiralia</taxon>
        <taxon>Lophotrochozoa</taxon>
        <taxon>Mollusca</taxon>
        <taxon>Gastropoda</taxon>
        <taxon>Patellogastropoda</taxon>
        <taxon>Patelloidea</taxon>
        <taxon>Patellidae</taxon>
        <taxon>Patella</taxon>
    </lineage>
</organism>
<proteinExistence type="predicted"/>